<protein>
    <submittedName>
        <fullName evidence="1">Uncharacterized protein</fullName>
    </submittedName>
</protein>
<sequence>MTSTIEEARKEDGLKRVDGPQNSWEIEKERSSTIGVGVGFSKGSVERNDRRLAPDGERDHEQETLPSISIRECIKERKGRNFDHDIETEKGGMDEILHVRGGEESSVSQPNLDRINRVLASDGVRVRGDRKSQPSKGMGQERVEGSRKRQDSPTVLDRGKVRDDQERERRFFNIEVKTGCSSSKTFLDPKDLYHQRTSTPRSKRRRLEKDVAKYGLEKSNTTSNYSDYFEGESRYEEESDSEDCWEPREGKCSSDSDSESMMEEVSRSSTDSAEESDSPSSFSRSKSGSEDKRKGKVKRSPIPSNPLRGPKPGSAESRILSISGPPPEEWRDRHDKLTSLDAVYIFERVFINFENWQGRDGKNRYAVLEDVVGVEKRSPFGPGEALRTRILLWMNRVLVWIRDSGQTKGGGGKATKGRATNQGQVNKLDAEKMALIFQEIWRVFKPEKGSDAASTRAPNWMEMADARRLKCDKEQGKSSGNERMRQYADGWRKKVISAILDGRLL</sequence>
<organism evidence="1 2">
    <name type="scientific">Violaceomyces palustris</name>
    <dbReference type="NCBI Taxonomy" id="1673888"/>
    <lineage>
        <taxon>Eukaryota</taxon>
        <taxon>Fungi</taxon>
        <taxon>Dikarya</taxon>
        <taxon>Basidiomycota</taxon>
        <taxon>Ustilaginomycotina</taxon>
        <taxon>Ustilaginomycetes</taxon>
        <taxon>Violaceomycetales</taxon>
        <taxon>Violaceomycetaceae</taxon>
        <taxon>Violaceomyces</taxon>
    </lineage>
</organism>
<keyword evidence="2" id="KW-1185">Reference proteome</keyword>
<evidence type="ECO:0000313" key="1">
    <source>
        <dbReference type="EMBL" id="PWN52718.1"/>
    </source>
</evidence>
<name>A0ACD0P3L7_9BASI</name>
<reference evidence="1 2" key="1">
    <citation type="journal article" date="2018" name="Mol. Biol. Evol.">
        <title>Broad Genomic Sampling Reveals a Smut Pathogenic Ancestry of the Fungal Clade Ustilaginomycotina.</title>
        <authorList>
            <person name="Kijpornyongpan T."/>
            <person name="Mondo S.J."/>
            <person name="Barry K."/>
            <person name="Sandor L."/>
            <person name="Lee J."/>
            <person name="Lipzen A."/>
            <person name="Pangilinan J."/>
            <person name="LaButti K."/>
            <person name="Hainaut M."/>
            <person name="Henrissat B."/>
            <person name="Grigoriev I.V."/>
            <person name="Spatafora J.W."/>
            <person name="Aime M.C."/>
        </authorList>
    </citation>
    <scope>NUCLEOTIDE SEQUENCE [LARGE SCALE GENOMIC DNA]</scope>
    <source>
        <strain evidence="1 2">SA 807</strain>
    </source>
</reference>
<accession>A0ACD0P3L7</accession>
<dbReference type="EMBL" id="KZ819761">
    <property type="protein sequence ID" value="PWN52718.1"/>
    <property type="molecule type" value="Genomic_DNA"/>
</dbReference>
<proteinExistence type="predicted"/>
<gene>
    <name evidence="1" type="ORF">IE53DRAFT_366953</name>
</gene>
<dbReference type="Proteomes" id="UP000245626">
    <property type="component" value="Unassembled WGS sequence"/>
</dbReference>
<evidence type="ECO:0000313" key="2">
    <source>
        <dbReference type="Proteomes" id="UP000245626"/>
    </source>
</evidence>